<dbReference type="InterPro" id="IPR020904">
    <property type="entry name" value="Sc_DH/Rdtase_CS"/>
</dbReference>
<dbReference type="NCBIfam" id="NF009466">
    <property type="entry name" value="PRK12826.1-2"/>
    <property type="match status" value="1"/>
</dbReference>
<dbReference type="PANTHER" id="PTHR24321:SF11">
    <property type="entry name" value="BLR0893 PROTEIN"/>
    <property type="match status" value="1"/>
</dbReference>
<evidence type="ECO:0000313" key="3">
    <source>
        <dbReference type="EMBL" id="MFC4357655.1"/>
    </source>
</evidence>
<dbReference type="PANTHER" id="PTHR24321">
    <property type="entry name" value="DEHYDROGENASES, SHORT CHAIN"/>
    <property type="match status" value="1"/>
</dbReference>
<reference evidence="3 4" key="1">
    <citation type="journal article" date="2019" name="Int. J. Syst. Evol. Microbiol.">
        <title>The Global Catalogue of Microorganisms (GCM) 10K type strain sequencing project: providing services to taxonomists for standard genome sequencing and annotation.</title>
        <authorList>
            <consortium name="The Broad Institute Genomics Platform"/>
            <consortium name="The Broad Institute Genome Sequencing Center for Infectious Disease"/>
            <person name="Wu L."/>
            <person name="Ma J."/>
        </authorList>
    </citation>
    <scope>NUCLEOTIDE SEQUENCE [LARGE SCALE GENOMIC DNA]</scope>
    <source>
        <strain evidence="3 4">CGMCC 1.12553</strain>
    </source>
</reference>
<dbReference type="CDD" id="cd05233">
    <property type="entry name" value="SDR_c"/>
    <property type="match status" value="1"/>
</dbReference>
<dbReference type="Pfam" id="PF13561">
    <property type="entry name" value="adh_short_C2"/>
    <property type="match status" value="1"/>
</dbReference>
<evidence type="ECO:0000313" key="4">
    <source>
        <dbReference type="Proteomes" id="UP001595921"/>
    </source>
</evidence>
<dbReference type="EMBL" id="JBHSDS010000003">
    <property type="protein sequence ID" value="MFC4357655.1"/>
    <property type="molecule type" value="Genomic_DNA"/>
</dbReference>
<dbReference type="GO" id="GO:0047936">
    <property type="term" value="F:glucose 1-dehydrogenase [NAD(P)+] activity"/>
    <property type="evidence" value="ECO:0007669"/>
    <property type="project" value="UniProtKB-EC"/>
</dbReference>
<gene>
    <name evidence="3" type="ORF">ACFO0N_06795</name>
</gene>
<protein>
    <submittedName>
        <fullName evidence="3">Glucose 1-dehydrogenase</fullName>
        <ecNumber evidence="3">1.1.1.47</ecNumber>
    </submittedName>
</protein>
<dbReference type="FunFam" id="3.40.50.720:FF:000084">
    <property type="entry name" value="Short-chain dehydrogenase reductase"/>
    <property type="match status" value="1"/>
</dbReference>
<accession>A0ABD5PAC9</accession>
<comment type="caution">
    <text evidence="3">The sequence shown here is derived from an EMBL/GenBank/DDBJ whole genome shotgun (WGS) entry which is preliminary data.</text>
</comment>
<dbReference type="NCBIfam" id="NF005559">
    <property type="entry name" value="PRK07231.1"/>
    <property type="match status" value="1"/>
</dbReference>
<dbReference type="PRINTS" id="PR00080">
    <property type="entry name" value="SDRFAMILY"/>
</dbReference>
<organism evidence="3 4">
    <name type="scientific">Halobium salinum</name>
    <dbReference type="NCBI Taxonomy" id="1364940"/>
    <lineage>
        <taxon>Archaea</taxon>
        <taxon>Methanobacteriati</taxon>
        <taxon>Methanobacteriota</taxon>
        <taxon>Stenosarchaea group</taxon>
        <taxon>Halobacteria</taxon>
        <taxon>Halobacteriales</taxon>
        <taxon>Haloferacaceae</taxon>
        <taxon>Halobium</taxon>
    </lineage>
</organism>
<evidence type="ECO:0000256" key="2">
    <source>
        <dbReference type="ARBA" id="ARBA00023002"/>
    </source>
</evidence>
<proteinExistence type="inferred from homology"/>
<evidence type="ECO:0000256" key="1">
    <source>
        <dbReference type="ARBA" id="ARBA00006484"/>
    </source>
</evidence>
<sequence length="255" mass="26392">MSNYEFHDRVAVVTGGSTGIGRATAEAFAEAGAAVVIGDVNDEEAEATVESIRQGGGEATAVHADVTDAAAVAAMVETAVDEYGGLDFAFNNAGIGGEQAKTADYSEDGWQRVLDVNLTGVWRCMREQLPRMVEDGGGVVVNNASILGKVGFETAPAYVAAKHGLLGLTKTAALEYAGADVRVNAVCPGFVDTPLLEQGGLTTDQEMRGQIEGLHAMNRLGTPEEIADAVCWLCSDGASFTTGAALDVEGGYLSR</sequence>
<dbReference type="SUPFAM" id="SSF51735">
    <property type="entry name" value="NAD(P)-binding Rossmann-fold domains"/>
    <property type="match status" value="1"/>
</dbReference>
<dbReference type="Proteomes" id="UP001595921">
    <property type="component" value="Unassembled WGS sequence"/>
</dbReference>
<keyword evidence="4" id="KW-1185">Reference proteome</keyword>
<keyword evidence="2 3" id="KW-0560">Oxidoreductase</keyword>
<dbReference type="RefSeq" id="WP_267622038.1">
    <property type="nucleotide sequence ID" value="NZ_JAODIW010000006.1"/>
</dbReference>
<dbReference type="AlphaFoldDB" id="A0ABD5PAC9"/>
<dbReference type="PRINTS" id="PR00081">
    <property type="entry name" value="GDHRDH"/>
</dbReference>
<name>A0ABD5PAC9_9EURY</name>
<comment type="similarity">
    <text evidence="1">Belongs to the short-chain dehydrogenases/reductases (SDR) family.</text>
</comment>
<dbReference type="PROSITE" id="PS00061">
    <property type="entry name" value="ADH_SHORT"/>
    <property type="match status" value="1"/>
</dbReference>
<dbReference type="Gene3D" id="3.40.50.720">
    <property type="entry name" value="NAD(P)-binding Rossmann-like Domain"/>
    <property type="match status" value="1"/>
</dbReference>
<dbReference type="InterPro" id="IPR002347">
    <property type="entry name" value="SDR_fam"/>
</dbReference>
<dbReference type="EC" id="1.1.1.47" evidence="3"/>
<dbReference type="InterPro" id="IPR036291">
    <property type="entry name" value="NAD(P)-bd_dom_sf"/>
</dbReference>